<proteinExistence type="predicted"/>
<dbReference type="AlphaFoldDB" id="A0A5Q4ZDD3"/>
<gene>
    <name evidence="1" type="ORF">PDMSB3_2791</name>
</gene>
<evidence type="ECO:0000313" key="2">
    <source>
        <dbReference type="Proteomes" id="UP000325811"/>
    </source>
</evidence>
<reference evidence="1 2" key="1">
    <citation type="submission" date="2019-08" db="EMBL/GenBank/DDBJ databases">
        <authorList>
            <person name="Herpell B J."/>
        </authorList>
    </citation>
    <scope>NUCLEOTIDE SEQUENCE [LARGE SCALE GENOMIC DNA]</scope>
    <source>
        <strain evidence="2">Msb3</strain>
    </source>
</reference>
<accession>A0A5Q4ZDD3</accession>
<protein>
    <submittedName>
        <fullName evidence="1">Uncharacterized protein</fullName>
    </submittedName>
</protein>
<keyword evidence="2" id="KW-1185">Reference proteome</keyword>
<sequence>MSLLSHLLTGSGKEELYATTALNYLLGHNPQFREALVANWAQQAQIDLPPALTFRSEVQAGEGWCDIAGIDAVGQVHVLIEGKFWAALTDNQPGSYLEVLANGGGGLLMFVAPAIRTDTIWPEILRRAQGSGHEAQ</sequence>
<dbReference type="Proteomes" id="UP000325811">
    <property type="component" value="Chromosome I"/>
</dbReference>
<name>A0A5Q4ZDD3_9BURK</name>
<dbReference type="RefSeq" id="WP_165186528.1">
    <property type="nucleotide sequence ID" value="NZ_LR699553.1"/>
</dbReference>
<dbReference type="EMBL" id="LR699553">
    <property type="protein sequence ID" value="VVD29247.1"/>
    <property type="molecule type" value="Genomic_DNA"/>
</dbReference>
<organism evidence="1 2">
    <name type="scientific">Paraburkholderia dioscoreae</name>
    <dbReference type="NCBI Taxonomy" id="2604047"/>
    <lineage>
        <taxon>Bacteria</taxon>
        <taxon>Pseudomonadati</taxon>
        <taxon>Pseudomonadota</taxon>
        <taxon>Betaproteobacteria</taxon>
        <taxon>Burkholderiales</taxon>
        <taxon>Burkholderiaceae</taxon>
        <taxon>Paraburkholderia</taxon>
    </lineage>
</organism>
<dbReference type="KEGG" id="pdio:PDMSB3_2791"/>
<evidence type="ECO:0000313" key="1">
    <source>
        <dbReference type="EMBL" id="VVD29247.1"/>
    </source>
</evidence>